<evidence type="ECO:0000313" key="3">
    <source>
        <dbReference type="Proteomes" id="UP001589608"/>
    </source>
</evidence>
<keyword evidence="3" id="KW-1185">Reference proteome</keyword>
<sequence>MIKRNALVLGLFFLAPLVGEFLLGNTPIVLLPAIIIYAPLYGGGALLIRELARRRGLGWPNMLLLATGYGVLEEGLLTQSLFNPNYVDQHLLDPGYIPALGIGVPWTLFVVGIHVFWSICAPILLMEGFAGERRTAPWLKRRGLIVISILFVLGAAATAAVTQAMWPYSASPAQYAVTIVLVLALVAAGALIRFRSATPTGTAPRPWVVFVTTLVTAGAFILIATVDAIPVWVGVAVAAAGIVAFLVATALFSARAGWGDAHRLAIGAAALLTYAWHSFVQNPVGGADLAVDLAGNVIFSAGAMVLLWFAYRRQARSVIEP</sequence>
<evidence type="ECO:0008006" key="4">
    <source>
        <dbReference type="Google" id="ProtNLM"/>
    </source>
</evidence>
<evidence type="ECO:0000256" key="1">
    <source>
        <dbReference type="SAM" id="Phobius"/>
    </source>
</evidence>
<feature type="transmembrane region" description="Helical" evidence="1">
    <location>
        <begin position="172"/>
        <end position="194"/>
    </location>
</feature>
<dbReference type="EMBL" id="JBHMCA010000053">
    <property type="protein sequence ID" value="MFB9447423.1"/>
    <property type="molecule type" value="Genomic_DNA"/>
</dbReference>
<feature type="transmembrane region" description="Helical" evidence="1">
    <location>
        <begin position="206"/>
        <end position="225"/>
    </location>
</feature>
<comment type="caution">
    <text evidence="2">The sequence shown here is derived from an EMBL/GenBank/DDBJ whole genome shotgun (WGS) entry which is preliminary data.</text>
</comment>
<feature type="transmembrane region" description="Helical" evidence="1">
    <location>
        <begin position="60"/>
        <end position="82"/>
    </location>
</feature>
<keyword evidence="1" id="KW-1133">Transmembrane helix</keyword>
<feature type="transmembrane region" description="Helical" evidence="1">
    <location>
        <begin position="264"/>
        <end position="281"/>
    </location>
</feature>
<feature type="transmembrane region" description="Helical" evidence="1">
    <location>
        <begin position="231"/>
        <end position="252"/>
    </location>
</feature>
<keyword evidence="1" id="KW-0472">Membrane</keyword>
<reference evidence="2 3" key="1">
    <citation type="submission" date="2024-09" db="EMBL/GenBank/DDBJ databases">
        <authorList>
            <person name="Sun Q."/>
            <person name="Mori K."/>
        </authorList>
    </citation>
    <scope>NUCLEOTIDE SEQUENCE [LARGE SCALE GENOMIC DNA]</scope>
    <source>
        <strain evidence="2 3">JCM 3307</strain>
    </source>
</reference>
<gene>
    <name evidence="2" type="ORF">ACFFTR_30385</name>
</gene>
<feature type="transmembrane region" description="Helical" evidence="1">
    <location>
        <begin position="144"/>
        <end position="166"/>
    </location>
</feature>
<keyword evidence="1" id="KW-0812">Transmembrane</keyword>
<accession>A0ABV5MFK3</accession>
<feature type="transmembrane region" description="Helical" evidence="1">
    <location>
        <begin position="29"/>
        <end position="48"/>
    </location>
</feature>
<feature type="transmembrane region" description="Helical" evidence="1">
    <location>
        <begin position="102"/>
        <end position="124"/>
    </location>
</feature>
<protein>
    <recommendedName>
        <fullName evidence="4">Acyltransferase</fullName>
    </recommendedName>
</protein>
<organism evidence="2 3">
    <name type="scientific">Dactylosporangium vinaceum</name>
    <dbReference type="NCBI Taxonomy" id="53362"/>
    <lineage>
        <taxon>Bacteria</taxon>
        <taxon>Bacillati</taxon>
        <taxon>Actinomycetota</taxon>
        <taxon>Actinomycetes</taxon>
        <taxon>Micromonosporales</taxon>
        <taxon>Micromonosporaceae</taxon>
        <taxon>Dactylosporangium</taxon>
    </lineage>
</organism>
<name>A0ABV5MFK3_9ACTN</name>
<dbReference type="Proteomes" id="UP001589608">
    <property type="component" value="Unassembled WGS sequence"/>
</dbReference>
<proteinExistence type="predicted"/>
<dbReference type="RefSeq" id="WP_223100708.1">
    <property type="nucleotide sequence ID" value="NZ_CP061913.1"/>
</dbReference>
<feature type="transmembrane region" description="Helical" evidence="1">
    <location>
        <begin position="293"/>
        <end position="311"/>
    </location>
</feature>
<evidence type="ECO:0000313" key="2">
    <source>
        <dbReference type="EMBL" id="MFB9447423.1"/>
    </source>
</evidence>